<dbReference type="InterPro" id="IPR029056">
    <property type="entry name" value="Ribokinase-like"/>
</dbReference>
<keyword evidence="1" id="KW-0808">Transferase</keyword>
<evidence type="ECO:0000256" key="2">
    <source>
        <dbReference type="ARBA" id="ARBA00022777"/>
    </source>
</evidence>
<proteinExistence type="predicted"/>
<dbReference type="Pfam" id="PF00294">
    <property type="entry name" value="PfkB"/>
    <property type="match status" value="1"/>
</dbReference>
<dbReference type="CDD" id="cd01941">
    <property type="entry name" value="YeiC_kinase_like"/>
    <property type="match status" value="1"/>
</dbReference>
<dbReference type="RefSeq" id="WP_093105314.1">
    <property type="nucleotide sequence ID" value="NZ_FNOS01000001.1"/>
</dbReference>
<evidence type="ECO:0000256" key="1">
    <source>
        <dbReference type="ARBA" id="ARBA00022679"/>
    </source>
</evidence>
<keyword evidence="2 4" id="KW-0418">Kinase</keyword>
<sequence>MSQSARPIVCVGGANVDKKLYAKNEIVTGTSNPVSSSTSVGGVARNIAENLGRIGEEVVLLTTKGNDAEWLAIDKECSHYVNLEHVFEVPDASTGSYTAVLEPDGNLSCAYADMDVFDELTKEKVTGKLPILEKAACIIVDLNCPAETVKFLQSFALENGIPFVIIPVSSPKMDRLPSDLTGVEWLIVNQDETETTLGMKIDTDEDWEESVYRWMDKGAAHVIVTGGERGVMAGGEKGVYFFPSLETRVTDVTGAGDSFCAAVVYSWLQKESFRKSLQAGLVNARKTIMSNTTVRQDLSEEQLKQDREEFFNGTVS</sequence>
<dbReference type="Proteomes" id="UP000198647">
    <property type="component" value="Unassembled WGS sequence"/>
</dbReference>
<keyword evidence="5" id="KW-1185">Reference proteome</keyword>
<organism evidence="4 5">
    <name type="scientific">Salimicrobium album</name>
    <dbReference type="NCBI Taxonomy" id="50717"/>
    <lineage>
        <taxon>Bacteria</taxon>
        <taxon>Bacillati</taxon>
        <taxon>Bacillota</taxon>
        <taxon>Bacilli</taxon>
        <taxon>Bacillales</taxon>
        <taxon>Bacillaceae</taxon>
        <taxon>Salimicrobium</taxon>
    </lineage>
</organism>
<evidence type="ECO:0000313" key="5">
    <source>
        <dbReference type="Proteomes" id="UP000198647"/>
    </source>
</evidence>
<dbReference type="PANTHER" id="PTHR42909">
    <property type="entry name" value="ZGC:136858"/>
    <property type="match status" value="1"/>
</dbReference>
<name>A0A1H3BLX2_9BACI</name>
<dbReference type="Gene3D" id="3.40.1190.20">
    <property type="match status" value="1"/>
</dbReference>
<dbReference type="PROSITE" id="PS00583">
    <property type="entry name" value="PFKB_KINASES_1"/>
    <property type="match status" value="1"/>
</dbReference>
<dbReference type="InterPro" id="IPR002173">
    <property type="entry name" value="Carboh/pur_kinase_PfkB_CS"/>
</dbReference>
<reference evidence="4 5" key="1">
    <citation type="submission" date="2016-10" db="EMBL/GenBank/DDBJ databases">
        <authorList>
            <person name="Varghese N."/>
            <person name="Submissions S."/>
        </authorList>
    </citation>
    <scope>NUCLEOTIDE SEQUENCE [LARGE SCALE GENOMIC DNA]</scope>
    <source>
        <strain evidence="4 5">DSM 20748</strain>
    </source>
</reference>
<feature type="domain" description="Carbohydrate kinase PfkB" evidence="3">
    <location>
        <begin position="8"/>
        <end position="288"/>
    </location>
</feature>
<dbReference type="GO" id="GO:0016301">
    <property type="term" value="F:kinase activity"/>
    <property type="evidence" value="ECO:0007669"/>
    <property type="project" value="UniProtKB-KW"/>
</dbReference>
<gene>
    <name evidence="4" type="ORF">SAMN04488081_0485</name>
</gene>
<evidence type="ECO:0000259" key="3">
    <source>
        <dbReference type="Pfam" id="PF00294"/>
    </source>
</evidence>
<protein>
    <submittedName>
        <fullName evidence="4">Sugar or nucleoside kinase, ribokinase family</fullName>
    </submittedName>
</protein>
<accession>A0A1H3BLX2</accession>
<dbReference type="SUPFAM" id="SSF53613">
    <property type="entry name" value="Ribokinase-like"/>
    <property type="match status" value="1"/>
</dbReference>
<dbReference type="PANTHER" id="PTHR42909:SF4">
    <property type="entry name" value="CARBOHYDRATE KINASE, PFKB FAMILY"/>
    <property type="match status" value="1"/>
</dbReference>
<dbReference type="PROSITE" id="PS00584">
    <property type="entry name" value="PFKB_KINASES_2"/>
    <property type="match status" value="1"/>
</dbReference>
<comment type="caution">
    <text evidence="4">The sequence shown here is derived from an EMBL/GenBank/DDBJ whole genome shotgun (WGS) entry which is preliminary data.</text>
</comment>
<evidence type="ECO:0000313" key="4">
    <source>
        <dbReference type="EMBL" id="SDX42678.1"/>
    </source>
</evidence>
<dbReference type="EMBL" id="FNOS01000001">
    <property type="protein sequence ID" value="SDX42678.1"/>
    <property type="molecule type" value="Genomic_DNA"/>
</dbReference>
<dbReference type="InterPro" id="IPR011611">
    <property type="entry name" value="PfkB_dom"/>
</dbReference>